<dbReference type="PANTHER" id="PTHR43394">
    <property type="entry name" value="ATP-DEPENDENT PERMEASE MDL1, MITOCHONDRIAL"/>
    <property type="match status" value="1"/>
</dbReference>
<gene>
    <name evidence="3" type="primary">PGP-10_5</name>
    <name evidence="2" type="synonym">PGP-10_3</name>
    <name evidence="4" type="synonym">PGP-10_8</name>
    <name evidence="5" type="synonym">PGP-10_9</name>
    <name evidence="2" type="ORF">KIN20_012418</name>
    <name evidence="3" type="ORF">KIN20_025944</name>
    <name evidence="4" type="ORF">KIN20_037475</name>
    <name evidence="5" type="ORF">KIN20_037488</name>
</gene>
<reference evidence="3" key="1">
    <citation type="submission" date="2021-06" db="EMBL/GenBank/DDBJ databases">
        <title>Parelaphostrongylus tenuis whole genome reference sequence.</title>
        <authorList>
            <person name="Garwood T.J."/>
            <person name="Larsen P.A."/>
            <person name="Fountain-Jones N.M."/>
            <person name="Garbe J.R."/>
            <person name="Macchietto M.G."/>
            <person name="Kania S.A."/>
            <person name="Gerhold R.W."/>
            <person name="Richards J.E."/>
            <person name="Wolf T.M."/>
        </authorList>
    </citation>
    <scope>NUCLEOTIDE SEQUENCE</scope>
    <source>
        <strain evidence="3">MNPRO001-30</strain>
        <tissue evidence="3">Meninges</tissue>
    </source>
</reference>
<evidence type="ECO:0000313" key="2">
    <source>
        <dbReference type="EMBL" id="KAJ1355137.1"/>
    </source>
</evidence>
<dbReference type="InterPro" id="IPR003439">
    <property type="entry name" value="ABC_transporter-like_ATP-bd"/>
</dbReference>
<dbReference type="GO" id="GO:0016887">
    <property type="term" value="F:ATP hydrolysis activity"/>
    <property type="evidence" value="ECO:0007669"/>
    <property type="project" value="InterPro"/>
</dbReference>
<dbReference type="PANTHER" id="PTHR43394:SF1">
    <property type="entry name" value="ATP-BINDING CASSETTE SUB-FAMILY B MEMBER 10, MITOCHONDRIAL"/>
    <property type="match status" value="1"/>
</dbReference>
<keyword evidence="6" id="KW-1185">Reference proteome</keyword>
<dbReference type="InterPro" id="IPR039421">
    <property type="entry name" value="Type_1_exporter"/>
</dbReference>
<dbReference type="PROSITE" id="PS50893">
    <property type="entry name" value="ABC_TRANSPORTER_2"/>
    <property type="match status" value="1"/>
</dbReference>
<evidence type="ECO:0000313" key="6">
    <source>
        <dbReference type="Proteomes" id="UP001196413"/>
    </source>
</evidence>
<dbReference type="GO" id="GO:0090374">
    <property type="term" value="P:oligopeptide export from mitochondrion"/>
    <property type="evidence" value="ECO:0007669"/>
    <property type="project" value="TreeGrafter"/>
</dbReference>
<feature type="domain" description="ABC transporter" evidence="1">
    <location>
        <begin position="1"/>
        <end position="160"/>
    </location>
</feature>
<dbReference type="SUPFAM" id="SSF52540">
    <property type="entry name" value="P-loop containing nucleoside triphosphate hydrolases"/>
    <property type="match status" value="1"/>
</dbReference>
<sequence>MALIQRMYNPTDGDVENIAYGMTESEVTMEKIIEAAKIASIHDFIQSLPQGYDTEIGEFGAQLSGGQKQRIAIARAIVRRPVVLLLDEATAALDSSSEKAVQLALERAGKTCTCIQIAHRLSSIRSVDKIYVLVDGAIAEEGNHDTLIAKRGIYYEMTQSS</sequence>
<protein>
    <submittedName>
        <fullName evidence="3">ABC transporter B member 10</fullName>
    </submittedName>
</protein>
<evidence type="ECO:0000313" key="4">
    <source>
        <dbReference type="EMBL" id="KAJ1374724.1"/>
    </source>
</evidence>
<dbReference type="GO" id="GO:0015421">
    <property type="term" value="F:ABC-type oligopeptide transporter activity"/>
    <property type="evidence" value="ECO:0007669"/>
    <property type="project" value="TreeGrafter"/>
</dbReference>
<dbReference type="EMBL" id="JAHQIW010007482">
    <property type="protein sequence ID" value="KAJ1374731.1"/>
    <property type="molecule type" value="Genomic_DNA"/>
</dbReference>
<organism evidence="3 6">
    <name type="scientific">Parelaphostrongylus tenuis</name>
    <name type="common">Meningeal worm</name>
    <dbReference type="NCBI Taxonomy" id="148309"/>
    <lineage>
        <taxon>Eukaryota</taxon>
        <taxon>Metazoa</taxon>
        <taxon>Ecdysozoa</taxon>
        <taxon>Nematoda</taxon>
        <taxon>Chromadorea</taxon>
        <taxon>Rhabditida</taxon>
        <taxon>Rhabditina</taxon>
        <taxon>Rhabditomorpha</taxon>
        <taxon>Strongyloidea</taxon>
        <taxon>Metastrongylidae</taxon>
        <taxon>Parelaphostrongylus</taxon>
    </lineage>
</organism>
<dbReference type="Pfam" id="PF00005">
    <property type="entry name" value="ABC_tran"/>
    <property type="match status" value="1"/>
</dbReference>
<dbReference type="GO" id="GO:0005743">
    <property type="term" value="C:mitochondrial inner membrane"/>
    <property type="evidence" value="ECO:0007669"/>
    <property type="project" value="TreeGrafter"/>
</dbReference>
<dbReference type="GO" id="GO:0005524">
    <property type="term" value="F:ATP binding"/>
    <property type="evidence" value="ECO:0007669"/>
    <property type="project" value="InterPro"/>
</dbReference>
<evidence type="ECO:0000313" key="5">
    <source>
        <dbReference type="EMBL" id="KAJ1374731.1"/>
    </source>
</evidence>
<dbReference type="AlphaFoldDB" id="A0AAD5N9V3"/>
<name>A0AAD5N9V3_PARTN</name>
<evidence type="ECO:0000259" key="1">
    <source>
        <dbReference type="PROSITE" id="PS50893"/>
    </source>
</evidence>
<dbReference type="EMBL" id="JAHQIW010002359">
    <property type="protein sequence ID" value="KAJ1355137.1"/>
    <property type="molecule type" value="Genomic_DNA"/>
</dbReference>
<comment type="caution">
    <text evidence="3">The sequence shown here is derived from an EMBL/GenBank/DDBJ whole genome shotgun (WGS) entry which is preliminary data.</text>
</comment>
<dbReference type="EMBL" id="JAHQIW010005306">
    <property type="protein sequence ID" value="KAJ1365572.1"/>
    <property type="molecule type" value="Genomic_DNA"/>
</dbReference>
<evidence type="ECO:0000313" key="3">
    <source>
        <dbReference type="EMBL" id="KAJ1365572.1"/>
    </source>
</evidence>
<accession>A0AAD5N9V3</accession>
<dbReference type="InterPro" id="IPR017871">
    <property type="entry name" value="ABC_transporter-like_CS"/>
</dbReference>
<dbReference type="Gene3D" id="3.40.50.300">
    <property type="entry name" value="P-loop containing nucleotide triphosphate hydrolases"/>
    <property type="match status" value="1"/>
</dbReference>
<dbReference type="InterPro" id="IPR027417">
    <property type="entry name" value="P-loop_NTPase"/>
</dbReference>
<proteinExistence type="predicted"/>
<dbReference type="Proteomes" id="UP001196413">
    <property type="component" value="Unassembled WGS sequence"/>
</dbReference>
<dbReference type="EMBL" id="JAHQIW010007482">
    <property type="protein sequence ID" value="KAJ1374724.1"/>
    <property type="molecule type" value="Genomic_DNA"/>
</dbReference>
<dbReference type="PROSITE" id="PS00211">
    <property type="entry name" value="ABC_TRANSPORTER_1"/>
    <property type="match status" value="1"/>
</dbReference>